<accession>A0AAU4K0H5</accession>
<feature type="compositionally biased region" description="Low complexity" evidence="1">
    <location>
        <begin position="18"/>
        <end position="44"/>
    </location>
</feature>
<dbReference type="EMBL" id="CP108021">
    <property type="protein sequence ID" value="WUM19535.1"/>
    <property type="molecule type" value="Genomic_DNA"/>
</dbReference>
<proteinExistence type="predicted"/>
<evidence type="ECO:0000259" key="3">
    <source>
        <dbReference type="Pfam" id="PF05305"/>
    </source>
</evidence>
<dbReference type="Proteomes" id="UP001432128">
    <property type="component" value="Chromosome"/>
</dbReference>
<sequence>MTGVAAALVVSVAACGSTAAPSATGSSSSSVSPPSSASRTPSPAEQSAAAELEKAIGATRDQAFLGILQISSLQYGDLKFADDATLVATAQKTCTDLASGAPRQSVVTEVAQNYGGDTRRADFFVTQATSTFCP</sequence>
<organism evidence="4 5">
    <name type="scientific">Williamsia herbipolensis</name>
    <dbReference type="NCBI Taxonomy" id="1603258"/>
    <lineage>
        <taxon>Bacteria</taxon>
        <taxon>Bacillati</taxon>
        <taxon>Actinomycetota</taxon>
        <taxon>Actinomycetes</taxon>
        <taxon>Mycobacteriales</taxon>
        <taxon>Nocardiaceae</taxon>
        <taxon>Williamsia</taxon>
    </lineage>
</organism>
<keyword evidence="5" id="KW-1185">Reference proteome</keyword>
<keyword evidence="2" id="KW-0732">Signal</keyword>
<evidence type="ECO:0000313" key="4">
    <source>
        <dbReference type="EMBL" id="WUM19535.1"/>
    </source>
</evidence>
<dbReference type="KEGG" id="whr:OG579_17790"/>
<evidence type="ECO:0000313" key="5">
    <source>
        <dbReference type="Proteomes" id="UP001432128"/>
    </source>
</evidence>
<feature type="domain" description="DUF732" evidence="3">
    <location>
        <begin position="61"/>
        <end position="134"/>
    </location>
</feature>
<name>A0AAU4K0H5_9NOCA</name>
<protein>
    <submittedName>
        <fullName evidence="4">DUF732 domain-containing protein</fullName>
    </submittedName>
</protein>
<reference evidence="4 5" key="1">
    <citation type="submission" date="2022-10" db="EMBL/GenBank/DDBJ databases">
        <title>The complete genomes of actinobacterial strains from the NBC collection.</title>
        <authorList>
            <person name="Joergensen T.S."/>
            <person name="Alvarez Arevalo M."/>
            <person name="Sterndorff E.B."/>
            <person name="Faurdal D."/>
            <person name="Vuksanovic O."/>
            <person name="Mourched A.-S."/>
            <person name="Charusanti P."/>
            <person name="Shaw S."/>
            <person name="Blin K."/>
            <person name="Weber T."/>
        </authorList>
    </citation>
    <scope>NUCLEOTIDE SEQUENCE [LARGE SCALE GENOMIC DNA]</scope>
    <source>
        <strain evidence="4 5">NBC_00319</strain>
    </source>
</reference>
<feature type="chain" id="PRO_5043503358" evidence="2">
    <location>
        <begin position="20"/>
        <end position="134"/>
    </location>
</feature>
<feature type="signal peptide" evidence="2">
    <location>
        <begin position="1"/>
        <end position="19"/>
    </location>
</feature>
<dbReference type="Pfam" id="PF05305">
    <property type="entry name" value="DUF732"/>
    <property type="match status" value="1"/>
</dbReference>
<gene>
    <name evidence="4" type="ORF">OG579_17790</name>
</gene>
<feature type="region of interest" description="Disordered" evidence="1">
    <location>
        <begin position="18"/>
        <end position="50"/>
    </location>
</feature>
<dbReference type="InterPro" id="IPR007969">
    <property type="entry name" value="DUF732"/>
</dbReference>
<dbReference type="RefSeq" id="WP_328857026.1">
    <property type="nucleotide sequence ID" value="NZ_CP108021.1"/>
</dbReference>
<dbReference type="AlphaFoldDB" id="A0AAU4K0H5"/>
<evidence type="ECO:0000256" key="1">
    <source>
        <dbReference type="SAM" id="MobiDB-lite"/>
    </source>
</evidence>
<evidence type="ECO:0000256" key="2">
    <source>
        <dbReference type="SAM" id="SignalP"/>
    </source>
</evidence>